<dbReference type="RefSeq" id="WP_009342922.1">
    <property type="nucleotide sequence ID" value="NZ_NBYN01000010.1"/>
</dbReference>
<dbReference type="PROSITE" id="PS50878">
    <property type="entry name" value="RT_POL"/>
    <property type="match status" value="1"/>
</dbReference>
<sequence length="413" mass="48402">MVVWTQINWRKLERAVYKLQKRIYQASSRGDVKVVRKLQKTLLNSWSAKMLAIRQGRIDYQAQQLLIKLALEPEWEAKFEPHSYGFRPGKTYMDPIVAIKEAMRYGSKYVISANLAQHFEQIDYEKLLSKISTFPKLRRQIRVGMKSGVYNLNSWLLNREITHPGSLLSPLLVNIALHGMEKIVREYGKTIPGKKEEITLIRHGSEFALLDSEFDVIIKAKILIEKFLGDLGIEINLDQTLISQTWKKGTKSPGFNFLDFNIRQYGIKTHSQPQRYETFIQPSQKAIKTHYRELAQEIDKFKSCQSQLDLIKRLNPIITRWSNYYFPVNSAKTFQKLDHLMTLKLIAWVKARHNHKSTKQWVEKYFGSQDQANWVFLAFEESQPVYLIYHHGFLNASKQCDTYTKTSTPNWYS</sequence>
<dbReference type="PANTHER" id="PTHR34047:SF10">
    <property type="entry name" value="GROUP II INTRON-ASSOCIATED OPEN READING FRAME"/>
    <property type="match status" value="1"/>
</dbReference>
<dbReference type="AlphaFoldDB" id="A0A1X4GBF6"/>
<dbReference type="InterPro" id="IPR000477">
    <property type="entry name" value="RT_dom"/>
</dbReference>
<dbReference type="Proteomes" id="UP000192997">
    <property type="component" value="Unassembled WGS sequence"/>
</dbReference>
<gene>
    <name evidence="2" type="ORF">B7O87_02740</name>
</gene>
<dbReference type="Pfam" id="PF08388">
    <property type="entry name" value="GIIM"/>
    <property type="match status" value="1"/>
</dbReference>
<protein>
    <recommendedName>
        <fullName evidence="1">Reverse transcriptase domain-containing protein</fullName>
    </recommendedName>
</protein>
<evidence type="ECO:0000313" key="3">
    <source>
        <dbReference type="Proteomes" id="UP000192997"/>
    </source>
</evidence>
<dbReference type="Pfam" id="PF13655">
    <property type="entry name" value="RVT_N"/>
    <property type="match status" value="1"/>
</dbReference>
<dbReference type="Pfam" id="PF00078">
    <property type="entry name" value="RVT_1"/>
    <property type="match status" value="1"/>
</dbReference>
<evidence type="ECO:0000259" key="1">
    <source>
        <dbReference type="PROSITE" id="PS50878"/>
    </source>
</evidence>
<comment type="caution">
    <text evidence="2">The sequence shown here is derived from an EMBL/GenBank/DDBJ whole genome shotgun (WGS) entry which is preliminary data.</text>
</comment>
<dbReference type="InterPro" id="IPR025960">
    <property type="entry name" value="RVT_N"/>
</dbReference>
<dbReference type="CDD" id="cd01651">
    <property type="entry name" value="RT_G2_intron"/>
    <property type="match status" value="1"/>
</dbReference>
<reference evidence="3" key="1">
    <citation type="submission" date="2017-04" db="EMBL/GenBank/DDBJ databases">
        <authorList>
            <person name="Abreu V.A."/>
            <person name="Popin R.V."/>
            <person name="Rigonato J."/>
            <person name="Andreote A.P."/>
            <person name="Schaker P.C."/>
            <person name="Hoff-Risseti C."/>
            <person name="Alvarenga D.O."/>
            <person name="Varani A.M."/>
            <person name="Fiore M.F."/>
        </authorList>
    </citation>
    <scope>NUCLEOTIDE SEQUENCE [LARGE SCALE GENOMIC DNA]</scope>
    <source>
        <strain evidence="3">CENA303</strain>
    </source>
</reference>
<dbReference type="SUPFAM" id="SSF56672">
    <property type="entry name" value="DNA/RNA polymerases"/>
    <property type="match status" value="1"/>
</dbReference>
<dbReference type="InterPro" id="IPR013597">
    <property type="entry name" value="Mat_intron_G2"/>
</dbReference>
<organism evidence="2 3">
    <name type="scientific">Cylindrospermopsis raciborskii CENA303</name>
    <dbReference type="NCBI Taxonomy" id="1170769"/>
    <lineage>
        <taxon>Bacteria</taxon>
        <taxon>Bacillati</taxon>
        <taxon>Cyanobacteriota</taxon>
        <taxon>Cyanophyceae</taxon>
        <taxon>Nostocales</taxon>
        <taxon>Aphanizomenonaceae</taxon>
        <taxon>Cylindrospermopsis</taxon>
    </lineage>
</organism>
<name>A0A1X4GBF6_9CYAN</name>
<proteinExistence type="predicted"/>
<feature type="domain" description="Reverse transcriptase" evidence="1">
    <location>
        <begin position="1"/>
        <end position="262"/>
    </location>
</feature>
<dbReference type="PANTHER" id="PTHR34047">
    <property type="entry name" value="NUCLEAR INTRON MATURASE 1, MITOCHONDRIAL-RELATED"/>
    <property type="match status" value="1"/>
</dbReference>
<evidence type="ECO:0000313" key="2">
    <source>
        <dbReference type="EMBL" id="OSO94535.1"/>
    </source>
</evidence>
<dbReference type="InterPro" id="IPR043502">
    <property type="entry name" value="DNA/RNA_pol_sf"/>
</dbReference>
<accession>A0A1X4GBF6</accession>
<dbReference type="InterPro" id="IPR051083">
    <property type="entry name" value="GrpII_Intron_Splice-Mob/Def"/>
</dbReference>
<dbReference type="EMBL" id="NBYN01000010">
    <property type="protein sequence ID" value="OSO94535.1"/>
    <property type="molecule type" value="Genomic_DNA"/>
</dbReference>